<comment type="caution">
    <text evidence="1">The sequence shown here is derived from an EMBL/GenBank/DDBJ whole genome shotgun (WGS) entry which is preliminary data.</text>
</comment>
<accession>A0A2R5F7R8</accession>
<gene>
    <name evidence="1" type="ORF">NMK_1421</name>
</gene>
<reference evidence="1 2" key="1">
    <citation type="journal article" date="2018" name="Environ. Microbiol.">
        <title>Isolation and genomic characterization of Novimethylophilus kurashikiensis gen. nov. sp. nov., a new lanthanide-dependent methylotrophic species of Methylophilaceae.</title>
        <authorList>
            <person name="Lv H."/>
            <person name="Sahin N."/>
            <person name="Tani A."/>
        </authorList>
    </citation>
    <scope>NUCLEOTIDE SEQUENCE [LARGE SCALE GENOMIC DNA]</scope>
    <source>
        <strain evidence="1 2">La2-4</strain>
    </source>
</reference>
<evidence type="ECO:0000313" key="1">
    <source>
        <dbReference type="EMBL" id="GBG13869.1"/>
    </source>
</evidence>
<evidence type="ECO:0000313" key="2">
    <source>
        <dbReference type="Proteomes" id="UP000245081"/>
    </source>
</evidence>
<sequence>MKFFAMASELSYLRHTIHPLAPVPPEYIGVWQRRRLETSMGRDDTSLVFWLQTEHLHGDIRVPAGRPAFDVPSLSRMTEQHLNWLALQQGFAGMTAVEGDLCQWHREIDYQPENGMRDIGRMQFEGRDKLIETGVDVEYLEVWEMLPESAGRIASLKTTMKLADDREVPAYWLMAGNWFMFTRDRAAPLPTAADLQTAIRKHRPDLVTLTAWLDVEISFGRVQANGIGLIQHSTLPFREGRMVDLPF</sequence>
<proteinExistence type="predicted"/>
<organism evidence="1 2">
    <name type="scientific">Novimethylophilus kurashikiensis</name>
    <dbReference type="NCBI Taxonomy" id="1825523"/>
    <lineage>
        <taxon>Bacteria</taxon>
        <taxon>Pseudomonadati</taxon>
        <taxon>Pseudomonadota</taxon>
        <taxon>Betaproteobacteria</taxon>
        <taxon>Nitrosomonadales</taxon>
        <taxon>Methylophilaceae</taxon>
        <taxon>Novimethylophilus</taxon>
    </lineage>
</organism>
<keyword evidence="2" id="KW-1185">Reference proteome</keyword>
<name>A0A2R5F7R8_9PROT</name>
<dbReference type="AlphaFoldDB" id="A0A2R5F7R8"/>
<dbReference type="Proteomes" id="UP000245081">
    <property type="component" value="Unassembled WGS sequence"/>
</dbReference>
<protein>
    <submittedName>
        <fullName evidence="1">Ribosome-binding ATPase YchF</fullName>
    </submittedName>
</protein>
<dbReference type="EMBL" id="BDOQ01000003">
    <property type="protein sequence ID" value="GBG13869.1"/>
    <property type="molecule type" value="Genomic_DNA"/>
</dbReference>